<feature type="transmembrane region" description="Helical" evidence="5">
    <location>
        <begin position="167"/>
        <end position="186"/>
    </location>
</feature>
<keyword evidence="7" id="KW-0378">Hydrolase</keyword>
<dbReference type="Gene3D" id="1.20.1540.10">
    <property type="entry name" value="Rhomboid-like"/>
    <property type="match status" value="1"/>
</dbReference>
<name>A0A7H0H275_9ACTN</name>
<dbReference type="AlphaFoldDB" id="A0A7H0H275"/>
<reference evidence="7 8" key="1">
    <citation type="submission" date="2020-08" db="EMBL/GenBank/DDBJ databases">
        <title>Genome sequence of Tessaracoccus defluvii JCM 17540T.</title>
        <authorList>
            <person name="Hyun D.-W."/>
            <person name="Bae J.-W."/>
        </authorList>
    </citation>
    <scope>NUCLEOTIDE SEQUENCE [LARGE SCALE GENOMIC DNA]</scope>
    <source>
        <strain evidence="7 8">JCM 17540</strain>
    </source>
</reference>
<keyword evidence="2 5" id="KW-0812">Transmembrane</keyword>
<dbReference type="Pfam" id="PF01694">
    <property type="entry name" value="Rhomboid"/>
    <property type="match status" value="1"/>
</dbReference>
<keyword evidence="4 5" id="KW-0472">Membrane</keyword>
<dbReference type="InterPro" id="IPR035952">
    <property type="entry name" value="Rhomboid-like_sf"/>
</dbReference>
<sequence>MSETAAKPRSRVADAFIVVGGMLALMWVLEGIDTVTLNALDSFGVQSWVPASLVNVLWSPFLHFGWPHLIGNSVPFLVLGVLTYLSGPARWLFTTVFTTIVSGLFAWLFSPLGTITAGASGLIFGYLTYLLARGIYTRKLGQILVSVVVFLAYGSVLLGVLPTQMGVSWQAHLGGAIAGVASAWYLHGRDRRRSTVA</sequence>
<evidence type="ECO:0000256" key="5">
    <source>
        <dbReference type="SAM" id="Phobius"/>
    </source>
</evidence>
<feature type="transmembrane region" description="Helical" evidence="5">
    <location>
        <begin position="12"/>
        <end position="29"/>
    </location>
</feature>
<keyword evidence="7" id="KW-0645">Protease</keyword>
<feature type="transmembrane region" description="Helical" evidence="5">
    <location>
        <begin position="143"/>
        <end position="161"/>
    </location>
</feature>
<evidence type="ECO:0000313" key="8">
    <source>
        <dbReference type="Proteomes" id="UP000516117"/>
    </source>
</evidence>
<comment type="subcellular location">
    <subcellularLocation>
        <location evidence="1">Membrane</location>
        <topology evidence="1">Multi-pass membrane protein</topology>
    </subcellularLocation>
</comment>
<dbReference type="KEGG" id="tdf:H9L22_09925"/>
<evidence type="ECO:0000313" key="7">
    <source>
        <dbReference type="EMBL" id="QNP54641.1"/>
    </source>
</evidence>
<dbReference type="Proteomes" id="UP000516117">
    <property type="component" value="Chromosome"/>
</dbReference>
<dbReference type="EMBL" id="CP060789">
    <property type="protein sequence ID" value="QNP54641.1"/>
    <property type="molecule type" value="Genomic_DNA"/>
</dbReference>
<dbReference type="SUPFAM" id="SSF144091">
    <property type="entry name" value="Rhomboid-like"/>
    <property type="match status" value="1"/>
</dbReference>
<dbReference type="GO" id="GO:0016020">
    <property type="term" value="C:membrane"/>
    <property type="evidence" value="ECO:0007669"/>
    <property type="project" value="UniProtKB-SubCell"/>
</dbReference>
<feature type="domain" description="Peptidase S54 rhomboid" evidence="6">
    <location>
        <begin position="53"/>
        <end position="188"/>
    </location>
</feature>
<organism evidence="7 8">
    <name type="scientific">Tessaracoccus defluvii</name>
    <dbReference type="NCBI Taxonomy" id="1285901"/>
    <lineage>
        <taxon>Bacteria</taxon>
        <taxon>Bacillati</taxon>
        <taxon>Actinomycetota</taxon>
        <taxon>Actinomycetes</taxon>
        <taxon>Propionibacteriales</taxon>
        <taxon>Propionibacteriaceae</taxon>
        <taxon>Tessaracoccus</taxon>
    </lineage>
</organism>
<dbReference type="PANTHER" id="PTHR43066">
    <property type="entry name" value="RHOMBOID-RELATED PROTEIN"/>
    <property type="match status" value="1"/>
</dbReference>
<feature type="transmembrane region" description="Helical" evidence="5">
    <location>
        <begin position="91"/>
        <end position="109"/>
    </location>
</feature>
<keyword evidence="8" id="KW-1185">Reference proteome</keyword>
<feature type="transmembrane region" description="Helical" evidence="5">
    <location>
        <begin position="64"/>
        <end position="84"/>
    </location>
</feature>
<evidence type="ECO:0000256" key="3">
    <source>
        <dbReference type="ARBA" id="ARBA00022989"/>
    </source>
</evidence>
<evidence type="ECO:0000259" key="6">
    <source>
        <dbReference type="Pfam" id="PF01694"/>
    </source>
</evidence>
<proteinExistence type="predicted"/>
<dbReference type="GO" id="GO:0006508">
    <property type="term" value="P:proteolysis"/>
    <property type="evidence" value="ECO:0007669"/>
    <property type="project" value="UniProtKB-KW"/>
</dbReference>
<accession>A0A7H0H275</accession>
<evidence type="ECO:0000256" key="1">
    <source>
        <dbReference type="ARBA" id="ARBA00004141"/>
    </source>
</evidence>
<dbReference type="GO" id="GO:0004252">
    <property type="term" value="F:serine-type endopeptidase activity"/>
    <property type="evidence" value="ECO:0007669"/>
    <property type="project" value="InterPro"/>
</dbReference>
<evidence type="ECO:0000256" key="4">
    <source>
        <dbReference type="ARBA" id="ARBA00023136"/>
    </source>
</evidence>
<dbReference type="InterPro" id="IPR022764">
    <property type="entry name" value="Peptidase_S54_rhomboid_dom"/>
</dbReference>
<gene>
    <name evidence="7" type="ORF">H9L22_09925</name>
</gene>
<evidence type="ECO:0000256" key="2">
    <source>
        <dbReference type="ARBA" id="ARBA00022692"/>
    </source>
</evidence>
<keyword evidence="3 5" id="KW-1133">Transmembrane helix</keyword>
<feature type="transmembrane region" description="Helical" evidence="5">
    <location>
        <begin position="115"/>
        <end position="136"/>
    </location>
</feature>
<protein>
    <submittedName>
        <fullName evidence="7">Rhomboid family intramembrane serine protease</fullName>
    </submittedName>
</protein>